<dbReference type="HOGENOM" id="CLU_842710_0_0_1"/>
<dbReference type="PANTHER" id="PTHR12243">
    <property type="entry name" value="MADF DOMAIN TRANSCRIPTION FACTOR"/>
    <property type="match status" value="1"/>
</dbReference>
<comment type="subcellular location">
    <subcellularLocation>
        <location evidence="1">Nucleus</location>
    </subcellularLocation>
</comment>
<dbReference type="OrthoDB" id="6081971at2759"/>
<organism evidence="5 6">
    <name type="scientific">Drosophila willistoni</name>
    <name type="common">Fruit fly</name>
    <dbReference type="NCBI Taxonomy" id="7260"/>
    <lineage>
        <taxon>Eukaryota</taxon>
        <taxon>Metazoa</taxon>
        <taxon>Ecdysozoa</taxon>
        <taxon>Arthropoda</taxon>
        <taxon>Hexapoda</taxon>
        <taxon>Insecta</taxon>
        <taxon>Pterygota</taxon>
        <taxon>Neoptera</taxon>
        <taxon>Endopterygota</taxon>
        <taxon>Diptera</taxon>
        <taxon>Brachycera</taxon>
        <taxon>Muscomorpha</taxon>
        <taxon>Ephydroidea</taxon>
        <taxon>Drosophilidae</taxon>
        <taxon>Drosophila</taxon>
        <taxon>Sophophora</taxon>
    </lineage>
</organism>
<dbReference type="SMART" id="SM00595">
    <property type="entry name" value="MADF"/>
    <property type="match status" value="1"/>
</dbReference>
<dbReference type="AlphaFoldDB" id="B4MNX5"/>
<dbReference type="GO" id="GO:0003677">
    <property type="term" value="F:DNA binding"/>
    <property type="evidence" value="ECO:0007669"/>
    <property type="project" value="InterPro"/>
</dbReference>
<gene>
    <name evidence="5" type="primary">Dwil\GK19657</name>
    <name evidence="5" type="ORF">Dwil_GK19657</name>
</gene>
<evidence type="ECO:0000256" key="1">
    <source>
        <dbReference type="PROSITE-ProRule" id="PRU00371"/>
    </source>
</evidence>
<dbReference type="EMBL" id="CH963848">
    <property type="protein sequence ID" value="EDW73814.1"/>
    <property type="molecule type" value="Genomic_DNA"/>
</dbReference>
<dbReference type="PhylomeDB" id="B4MNX5"/>
<evidence type="ECO:0000313" key="6">
    <source>
        <dbReference type="Proteomes" id="UP000007798"/>
    </source>
</evidence>
<dbReference type="PROSITE" id="PS51031">
    <property type="entry name" value="BESS"/>
    <property type="match status" value="1"/>
</dbReference>
<dbReference type="Pfam" id="PF10545">
    <property type="entry name" value="MADF_DNA_bdg"/>
    <property type="match status" value="1"/>
</dbReference>
<dbReference type="GO" id="GO:0005667">
    <property type="term" value="C:transcription regulator complex"/>
    <property type="evidence" value="ECO:0007669"/>
    <property type="project" value="TreeGrafter"/>
</dbReference>
<dbReference type="Proteomes" id="UP000007798">
    <property type="component" value="Unassembled WGS sequence"/>
</dbReference>
<dbReference type="KEGG" id="dwi:6639869"/>
<proteinExistence type="predicted"/>
<dbReference type="FunCoup" id="B4MNX5">
    <property type="interactions" value="72"/>
</dbReference>
<dbReference type="InterPro" id="IPR006578">
    <property type="entry name" value="MADF-dom"/>
</dbReference>
<dbReference type="GO" id="GO:0006357">
    <property type="term" value="P:regulation of transcription by RNA polymerase II"/>
    <property type="evidence" value="ECO:0007669"/>
    <property type="project" value="TreeGrafter"/>
</dbReference>
<feature type="domain" description="MADF" evidence="3">
    <location>
        <begin position="14"/>
        <end position="100"/>
    </location>
</feature>
<accession>B4MNX5</accession>
<dbReference type="GO" id="GO:0005634">
    <property type="term" value="C:nucleus"/>
    <property type="evidence" value="ECO:0007669"/>
    <property type="project" value="UniProtKB-SubCell"/>
</dbReference>
<dbReference type="PANTHER" id="PTHR12243:SF64">
    <property type="entry name" value="DORSAL INTERACTING PROTEIN 3-RELATED"/>
    <property type="match status" value="1"/>
</dbReference>
<feature type="domain" description="BESS" evidence="4">
    <location>
        <begin position="278"/>
        <end position="317"/>
    </location>
</feature>
<dbReference type="Pfam" id="PF02944">
    <property type="entry name" value="BESS"/>
    <property type="match status" value="1"/>
</dbReference>
<dbReference type="InterPro" id="IPR039353">
    <property type="entry name" value="TF_Adf1"/>
</dbReference>
<evidence type="ECO:0000256" key="2">
    <source>
        <dbReference type="SAM" id="MobiDB-lite"/>
    </source>
</evidence>
<evidence type="ECO:0000259" key="3">
    <source>
        <dbReference type="PROSITE" id="PS51029"/>
    </source>
</evidence>
<dbReference type="InterPro" id="IPR004210">
    <property type="entry name" value="BESS_motif"/>
</dbReference>
<evidence type="ECO:0008006" key="7">
    <source>
        <dbReference type="Google" id="ProtNLM"/>
    </source>
</evidence>
<dbReference type="OMA" id="FFCKSVA"/>
<dbReference type="eggNOG" id="ENOG502S8TP">
    <property type="taxonomic scope" value="Eukaryota"/>
</dbReference>
<reference evidence="5 6" key="1">
    <citation type="journal article" date="2007" name="Nature">
        <title>Evolution of genes and genomes on the Drosophila phylogeny.</title>
        <authorList>
            <consortium name="Drosophila 12 Genomes Consortium"/>
            <person name="Clark A.G."/>
            <person name="Eisen M.B."/>
            <person name="Smith D.R."/>
            <person name="Bergman C.M."/>
            <person name="Oliver B."/>
            <person name="Markow T.A."/>
            <person name="Kaufman T.C."/>
            <person name="Kellis M."/>
            <person name="Gelbart W."/>
            <person name="Iyer V.N."/>
            <person name="Pollard D.A."/>
            <person name="Sackton T.B."/>
            <person name="Larracuente A.M."/>
            <person name="Singh N.D."/>
            <person name="Abad J.P."/>
            <person name="Abt D.N."/>
            <person name="Adryan B."/>
            <person name="Aguade M."/>
            <person name="Akashi H."/>
            <person name="Anderson W.W."/>
            <person name="Aquadro C.F."/>
            <person name="Ardell D.H."/>
            <person name="Arguello R."/>
            <person name="Artieri C.G."/>
            <person name="Barbash D.A."/>
            <person name="Barker D."/>
            <person name="Barsanti P."/>
            <person name="Batterham P."/>
            <person name="Batzoglou S."/>
            <person name="Begun D."/>
            <person name="Bhutkar A."/>
            <person name="Blanco E."/>
            <person name="Bosak S.A."/>
            <person name="Bradley R.K."/>
            <person name="Brand A.D."/>
            <person name="Brent M.R."/>
            <person name="Brooks A.N."/>
            <person name="Brown R.H."/>
            <person name="Butlin R.K."/>
            <person name="Caggese C."/>
            <person name="Calvi B.R."/>
            <person name="Bernardo de Carvalho A."/>
            <person name="Caspi A."/>
            <person name="Castrezana S."/>
            <person name="Celniker S.E."/>
            <person name="Chang J.L."/>
            <person name="Chapple C."/>
            <person name="Chatterji S."/>
            <person name="Chinwalla A."/>
            <person name="Civetta A."/>
            <person name="Clifton S.W."/>
            <person name="Comeron J.M."/>
            <person name="Costello J.C."/>
            <person name="Coyne J.A."/>
            <person name="Daub J."/>
            <person name="David R.G."/>
            <person name="Delcher A.L."/>
            <person name="Delehaunty K."/>
            <person name="Do C.B."/>
            <person name="Ebling H."/>
            <person name="Edwards K."/>
            <person name="Eickbush T."/>
            <person name="Evans J.D."/>
            <person name="Filipski A."/>
            <person name="Findeiss S."/>
            <person name="Freyhult E."/>
            <person name="Fulton L."/>
            <person name="Fulton R."/>
            <person name="Garcia A.C."/>
            <person name="Gardiner A."/>
            <person name="Garfield D.A."/>
            <person name="Garvin B.E."/>
            <person name="Gibson G."/>
            <person name="Gilbert D."/>
            <person name="Gnerre S."/>
            <person name="Godfrey J."/>
            <person name="Good R."/>
            <person name="Gotea V."/>
            <person name="Gravely B."/>
            <person name="Greenberg A.J."/>
            <person name="Griffiths-Jones S."/>
            <person name="Gross S."/>
            <person name="Guigo R."/>
            <person name="Gustafson E.A."/>
            <person name="Haerty W."/>
            <person name="Hahn M.W."/>
            <person name="Halligan D.L."/>
            <person name="Halpern A.L."/>
            <person name="Halter G.M."/>
            <person name="Han M.V."/>
            <person name="Heger A."/>
            <person name="Hillier L."/>
            <person name="Hinrichs A.S."/>
            <person name="Holmes I."/>
            <person name="Hoskins R.A."/>
            <person name="Hubisz M.J."/>
            <person name="Hultmark D."/>
            <person name="Huntley M.A."/>
            <person name="Jaffe D.B."/>
            <person name="Jagadeeshan S."/>
            <person name="Jeck W.R."/>
            <person name="Johnson J."/>
            <person name="Jones C.D."/>
            <person name="Jordan W.C."/>
            <person name="Karpen G.H."/>
            <person name="Kataoka E."/>
            <person name="Keightley P.D."/>
            <person name="Kheradpour P."/>
            <person name="Kirkness E.F."/>
            <person name="Koerich L.B."/>
            <person name="Kristiansen K."/>
            <person name="Kudrna D."/>
            <person name="Kulathinal R.J."/>
            <person name="Kumar S."/>
            <person name="Kwok R."/>
            <person name="Lander E."/>
            <person name="Langley C.H."/>
            <person name="Lapoint R."/>
            <person name="Lazzaro B.P."/>
            <person name="Lee S.J."/>
            <person name="Levesque L."/>
            <person name="Li R."/>
            <person name="Lin C.F."/>
            <person name="Lin M.F."/>
            <person name="Lindblad-Toh K."/>
            <person name="Llopart A."/>
            <person name="Long M."/>
            <person name="Low L."/>
            <person name="Lozovsky E."/>
            <person name="Lu J."/>
            <person name="Luo M."/>
            <person name="Machado C.A."/>
            <person name="Makalowski W."/>
            <person name="Marzo M."/>
            <person name="Matsuda M."/>
            <person name="Matzkin L."/>
            <person name="McAllister B."/>
            <person name="McBride C.S."/>
            <person name="McKernan B."/>
            <person name="McKernan K."/>
            <person name="Mendez-Lago M."/>
            <person name="Minx P."/>
            <person name="Mollenhauer M.U."/>
            <person name="Montooth K."/>
            <person name="Mount S.M."/>
            <person name="Mu X."/>
            <person name="Myers E."/>
            <person name="Negre B."/>
            <person name="Newfeld S."/>
            <person name="Nielsen R."/>
            <person name="Noor M.A."/>
            <person name="O'Grady P."/>
            <person name="Pachter L."/>
            <person name="Papaceit M."/>
            <person name="Parisi M.J."/>
            <person name="Parisi M."/>
            <person name="Parts L."/>
            <person name="Pedersen J.S."/>
            <person name="Pesole G."/>
            <person name="Phillippy A.M."/>
            <person name="Ponting C.P."/>
            <person name="Pop M."/>
            <person name="Porcelli D."/>
            <person name="Powell J.R."/>
            <person name="Prohaska S."/>
            <person name="Pruitt K."/>
            <person name="Puig M."/>
            <person name="Quesneville H."/>
            <person name="Ram K.R."/>
            <person name="Rand D."/>
            <person name="Rasmussen M.D."/>
            <person name="Reed L.K."/>
            <person name="Reenan R."/>
            <person name="Reily A."/>
            <person name="Remington K.A."/>
            <person name="Rieger T.T."/>
            <person name="Ritchie M.G."/>
            <person name="Robin C."/>
            <person name="Rogers Y.H."/>
            <person name="Rohde C."/>
            <person name="Rozas J."/>
            <person name="Rubenfield M.J."/>
            <person name="Ruiz A."/>
            <person name="Russo S."/>
            <person name="Salzberg S.L."/>
            <person name="Sanchez-Gracia A."/>
            <person name="Saranga D.J."/>
            <person name="Sato H."/>
            <person name="Schaeffer S.W."/>
            <person name="Schatz M.C."/>
            <person name="Schlenke T."/>
            <person name="Schwartz R."/>
            <person name="Segarra C."/>
            <person name="Singh R.S."/>
            <person name="Sirot L."/>
            <person name="Sirota M."/>
            <person name="Sisneros N.B."/>
            <person name="Smith C.D."/>
            <person name="Smith T.F."/>
            <person name="Spieth J."/>
            <person name="Stage D.E."/>
            <person name="Stark A."/>
            <person name="Stephan W."/>
            <person name="Strausberg R.L."/>
            <person name="Strempel S."/>
            <person name="Sturgill D."/>
            <person name="Sutton G."/>
            <person name="Sutton G.G."/>
            <person name="Tao W."/>
            <person name="Teichmann S."/>
            <person name="Tobari Y.N."/>
            <person name="Tomimura Y."/>
            <person name="Tsolas J.M."/>
            <person name="Valente V.L."/>
            <person name="Venter E."/>
            <person name="Venter J.C."/>
            <person name="Vicario S."/>
            <person name="Vieira F.G."/>
            <person name="Vilella A.J."/>
            <person name="Villasante A."/>
            <person name="Walenz B."/>
            <person name="Wang J."/>
            <person name="Wasserman M."/>
            <person name="Watts T."/>
            <person name="Wilson D."/>
            <person name="Wilson R.K."/>
            <person name="Wing R.A."/>
            <person name="Wolfner M.F."/>
            <person name="Wong A."/>
            <person name="Wong G.K."/>
            <person name="Wu C.I."/>
            <person name="Wu G."/>
            <person name="Yamamoto D."/>
            <person name="Yang H.P."/>
            <person name="Yang S.P."/>
            <person name="Yorke J.A."/>
            <person name="Yoshida K."/>
            <person name="Zdobnov E."/>
            <person name="Zhang P."/>
            <person name="Zhang Y."/>
            <person name="Zimin A.V."/>
            <person name="Baldwin J."/>
            <person name="Abdouelleil A."/>
            <person name="Abdulkadir J."/>
            <person name="Abebe A."/>
            <person name="Abera B."/>
            <person name="Abreu J."/>
            <person name="Acer S.C."/>
            <person name="Aftuck L."/>
            <person name="Alexander A."/>
            <person name="An P."/>
            <person name="Anderson E."/>
            <person name="Anderson S."/>
            <person name="Arachi H."/>
            <person name="Azer M."/>
            <person name="Bachantsang P."/>
            <person name="Barry A."/>
            <person name="Bayul T."/>
            <person name="Berlin A."/>
            <person name="Bessette D."/>
            <person name="Bloom T."/>
            <person name="Blye J."/>
            <person name="Boguslavskiy L."/>
            <person name="Bonnet C."/>
            <person name="Boukhgalter B."/>
            <person name="Bourzgui I."/>
            <person name="Brown A."/>
            <person name="Cahill P."/>
            <person name="Channer S."/>
            <person name="Cheshatsang Y."/>
            <person name="Chuda L."/>
            <person name="Citroen M."/>
            <person name="Collymore A."/>
            <person name="Cooke P."/>
            <person name="Costello M."/>
            <person name="D'Aco K."/>
            <person name="Daza R."/>
            <person name="De Haan G."/>
            <person name="DeGray S."/>
            <person name="DeMaso C."/>
            <person name="Dhargay N."/>
            <person name="Dooley K."/>
            <person name="Dooley E."/>
            <person name="Doricent M."/>
            <person name="Dorje P."/>
            <person name="Dorjee K."/>
            <person name="Dupes A."/>
            <person name="Elong R."/>
            <person name="Falk J."/>
            <person name="Farina A."/>
            <person name="Faro S."/>
            <person name="Ferguson D."/>
            <person name="Fisher S."/>
            <person name="Foley C.D."/>
            <person name="Franke A."/>
            <person name="Friedrich D."/>
            <person name="Gadbois L."/>
            <person name="Gearin G."/>
            <person name="Gearin C.R."/>
            <person name="Giannoukos G."/>
            <person name="Goode T."/>
            <person name="Graham J."/>
            <person name="Grandbois E."/>
            <person name="Grewal S."/>
            <person name="Gyaltsen K."/>
            <person name="Hafez N."/>
            <person name="Hagos B."/>
            <person name="Hall J."/>
            <person name="Henson C."/>
            <person name="Hollinger A."/>
            <person name="Honan T."/>
            <person name="Huard M.D."/>
            <person name="Hughes L."/>
            <person name="Hurhula B."/>
            <person name="Husby M.E."/>
            <person name="Kamat A."/>
            <person name="Kanga B."/>
            <person name="Kashin S."/>
            <person name="Khazanovich D."/>
            <person name="Kisner P."/>
            <person name="Lance K."/>
            <person name="Lara M."/>
            <person name="Lee W."/>
            <person name="Lennon N."/>
            <person name="Letendre F."/>
            <person name="LeVine R."/>
            <person name="Lipovsky A."/>
            <person name="Liu X."/>
            <person name="Liu J."/>
            <person name="Liu S."/>
            <person name="Lokyitsang T."/>
            <person name="Lokyitsang Y."/>
            <person name="Lubonja R."/>
            <person name="Lui A."/>
            <person name="MacDonald P."/>
            <person name="Magnisalis V."/>
            <person name="Maru K."/>
            <person name="Matthews C."/>
            <person name="McCusker W."/>
            <person name="McDonough S."/>
            <person name="Mehta T."/>
            <person name="Meldrim J."/>
            <person name="Meneus L."/>
            <person name="Mihai O."/>
            <person name="Mihalev A."/>
            <person name="Mihova T."/>
            <person name="Mittelman R."/>
            <person name="Mlenga V."/>
            <person name="Montmayeur A."/>
            <person name="Mulrain L."/>
            <person name="Navidi A."/>
            <person name="Naylor J."/>
            <person name="Negash T."/>
            <person name="Nguyen T."/>
            <person name="Nguyen N."/>
            <person name="Nicol R."/>
            <person name="Norbu C."/>
            <person name="Norbu N."/>
            <person name="Novod N."/>
            <person name="O'Neill B."/>
            <person name="Osman S."/>
            <person name="Markiewicz E."/>
            <person name="Oyono O.L."/>
            <person name="Patti C."/>
            <person name="Phunkhang P."/>
            <person name="Pierre F."/>
            <person name="Priest M."/>
            <person name="Raghuraman S."/>
            <person name="Rege F."/>
            <person name="Reyes R."/>
            <person name="Rise C."/>
            <person name="Rogov P."/>
            <person name="Ross K."/>
            <person name="Ryan E."/>
            <person name="Settipalli S."/>
            <person name="Shea T."/>
            <person name="Sherpa N."/>
            <person name="Shi L."/>
            <person name="Shih D."/>
            <person name="Sparrow T."/>
            <person name="Spaulding J."/>
            <person name="Stalker J."/>
            <person name="Stange-Thomann N."/>
            <person name="Stavropoulos S."/>
            <person name="Stone C."/>
            <person name="Strader C."/>
            <person name="Tesfaye S."/>
            <person name="Thomson T."/>
            <person name="Thoulutsang Y."/>
            <person name="Thoulutsang D."/>
            <person name="Topham K."/>
            <person name="Topping I."/>
            <person name="Tsamla T."/>
            <person name="Vassiliev H."/>
            <person name="Vo A."/>
            <person name="Wangchuk T."/>
            <person name="Wangdi T."/>
            <person name="Weiand M."/>
            <person name="Wilkinson J."/>
            <person name="Wilson A."/>
            <person name="Yadav S."/>
            <person name="Young G."/>
            <person name="Yu Q."/>
            <person name="Zembek L."/>
            <person name="Zhong D."/>
            <person name="Zimmer A."/>
            <person name="Zwirko Z."/>
            <person name="Jaffe D.B."/>
            <person name="Alvarez P."/>
            <person name="Brockman W."/>
            <person name="Butler J."/>
            <person name="Chin C."/>
            <person name="Gnerre S."/>
            <person name="Grabherr M."/>
            <person name="Kleber M."/>
            <person name="Mauceli E."/>
            <person name="MacCallum I."/>
        </authorList>
    </citation>
    <scope>NUCLEOTIDE SEQUENCE [LARGE SCALE GENOMIC DNA]</scope>
    <source>
        <strain evidence="6">Tucson 14030-0811.24</strain>
    </source>
</reference>
<dbReference type="PROSITE" id="PS51029">
    <property type="entry name" value="MADF"/>
    <property type="match status" value="1"/>
</dbReference>
<evidence type="ECO:0000313" key="5">
    <source>
        <dbReference type="EMBL" id="EDW73814.1"/>
    </source>
</evidence>
<feature type="region of interest" description="Disordered" evidence="2">
    <location>
        <begin position="105"/>
        <end position="124"/>
    </location>
</feature>
<sequence>MSAHHRPLDESDVLLIRTIRDTPSLYDPQLPSFRASHRKTEDWMKVAEILNITPTDARRRWTCLRDRYSRELKQMRLHPTSDFGRNDFFRKMDFLRDFVRKRRERNRRDRNQTPSGWLTVDMRKPSIVKVQPSSDSMIDETEANISYEESEDHNYETKMEVQSETYSVLVEADDGEEDEPEEENEDTYAEFMTDSVVGEEPTQAKVLPSLQAARNVITINPGEEIPSNTSATPTAGVSVNAQHGGHSSDLGYMVCITDQTKTNVSCTGVSSDTTSIIETEDDFFCKSVAAYLRQLSRVHKIKAKVEMYQILEKYILVEETRSPGEGSAHSVQDT</sequence>
<keyword evidence="6" id="KW-1185">Reference proteome</keyword>
<dbReference type="InParanoid" id="B4MNX5"/>
<name>B4MNX5_DROWI</name>
<keyword evidence="1" id="KW-0539">Nucleus</keyword>
<dbReference type="GO" id="GO:0042802">
    <property type="term" value="F:identical protein binding"/>
    <property type="evidence" value="ECO:0007669"/>
    <property type="project" value="EnsemblMetazoa"/>
</dbReference>
<protein>
    <recommendedName>
        <fullName evidence="7">MADF domain-containing protein</fullName>
    </recommendedName>
</protein>
<evidence type="ECO:0000259" key="4">
    <source>
        <dbReference type="PROSITE" id="PS51031"/>
    </source>
</evidence>